<dbReference type="EMBL" id="JBANRG010000001">
    <property type="protein sequence ID" value="KAK7472661.1"/>
    <property type="molecule type" value="Genomic_DNA"/>
</dbReference>
<dbReference type="InterPro" id="IPR017970">
    <property type="entry name" value="Homeobox_CS"/>
</dbReference>
<evidence type="ECO:0000256" key="5">
    <source>
        <dbReference type="RuleBase" id="RU000682"/>
    </source>
</evidence>
<dbReference type="Pfam" id="PF00046">
    <property type="entry name" value="Homeodomain"/>
    <property type="match status" value="1"/>
</dbReference>
<feature type="region of interest" description="Disordered" evidence="6">
    <location>
        <begin position="1"/>
        <end position="244"/>
    </location>
</feature>
<evidence type="ECO:0000256" key="2">
    <source>
        <dbReference type="ARBA" id="ARBA00023155"/>
    </source>
</evidence>
<dbReference type="SUPFAM" id="SSF46689">
    <property type="entry name" value="Homeodomain-like"/>
    <property type="match status" value="1"/>
</dbReference>
<feature type="compositionally biased region" description="Low complexity" evidence="6">
    <location>
        <begin position="210"/>
        <end position="230"/>
    </location>
</feature>
<feature type="compositionally biased region" description="Low complexity" evidence="6">
    <location>
        <begin position="324"/>
        <end position="336"/>
    </location>
</feature>
<comment type="subcellular location">
    <subcellularLocation>
        <location evidence="4 5">Nucleus</location>
    </subcellularLocation>
</comment>
<name>A0ABR1K543_9AGAR</name>
<feature type="DNA-binding region" description="Homeobox" evidence="4">
    <location>
        <begin position="237"/>
        <end position="296"/>
    </location>
</feature>
<dbReference type="Proteomes" id="UP001498398">
    <property type="component" value="Unassembled WGS sequence"/>
</dbReference>
<dbReference type="InterPro" id="IPR001356">
    <property type="entry name" value="HD"/>
</dbReference>
<feature type="domain" description="Homeobox" evidence="7">
    <location>
        <begin position="235"/>
        <end position="295"/>
    </location>
</feature>
<feature type="compositionally biased region" description="Polar residues" evidence="6">
    <location>
        <begin position="189"/>
        <end position="199"/>
    </location>
</feature>
<evidence type="ECO:0000313" key="8">
    <source>
        <dbReference type="EMBL" id="KAK7472661.1"/>
    </source>
</evidence>
<dbReference type="Gene3D" id="1.10.10.60">
    <property type="entry name" value="Homeodomain-like"/>
    <property type="match status" value="1"/>
</dbReference>
<dbReference type="PANTHER" id="PTHR24324:SF9">
    <property type="entry name" value="HOMEOBOX DOMAIN-CONTAINING PROTEIN"/>
    <property type="match status" value="1"/>
</dbReference>
<dbReference type="SMART" id="SM00389">
    <property type="entry name" value="HOX"/>
    <property type="match status" value="1"/>
</dbReference>
<evidence type="ECO:0000256" key="1">
    <source>
        <dbReference type="ARBA" id="ARBA00023125"/>
    </source>
</evidence>
<feature type="compositionally biased region" description="Polar residues" evidence="6">
    <location>
        <begin position="285"/>
        <end position="321"/>
    </location>
</feature>
<keyword evidence="9" id="KW-1185">Reference proteome</keyword>
<keyword evidence="3 4" id="KW-0539">Nucleus</keyword>
<reference evidence="8 9" key="1">
    <citation type="submission" date="2024-01" db="EMBL/GenBank/DDBJ databases">
        <title>A draft genome for the cacao thread blight pathogen Marasmiellus scandens.</title>
        <authorList>
            <person name="Baruah I.K."/>
            <person name="Leung J."/>
            <person name="Bukari Y."/>
            <person name="Amoako-Attah I."/>
            <person name="Meinhardt L.W."/>
            <person name="Bailey B.A."/>
            <person name="Cohen S.P."/>
        </authorList>
    </citation>
    <scope>NUCLEOTIDE SEQUENCE [LARGE SCALE GENOMIC DNA]</scope>
    <source>
        <strain evidence="8 9">GH-19</strain>
    </source>
</reference>
<evidence type="ECO:0000256" key="4">
    <source>
        <dbReference type="PROSITE-ProRule" id="PRU00108"/>
    </source>
</evidence>
<evidence type="ECO:0000259" key="7">
    <source>
        <dbReference type="PROSITE" id="PS50071"/>
    </source>
</evidence>
<accession>A0ABR1K543</accession>
<feature type="compositionally biased region" description="Polar residues" evidence="6">
    <location>
        <begin position="89"/>
        <end position="103"/>
    </location>
</feature>
<dbReference type="PROSITE" id="PS50071">
    <property type="entry name" value="HOMEOBOX_2"/>
    <property type="match status" value="1"/>
</dbReference>
<sequence length="376" mass="41588">MASQRDERYYTAPATSRPSKSSPPGDPQCSGFFQTGQVPGSYSTPYTQPRATSQTRYDAQFSPSVYNQWTPSNSQNQMPSFGYYDTTDNRYQNYYQPYQSRASSPVPESGADSDRRLPPLSTSSSMTRDERWGTPSYSVVSSTALPNASGGIRSPAASYPHSYTPYSTANPAASYPGYDMPMTDVRHPVQSQSIHQTPGSVLPTDARSDSSYGRPPNPSSYNSPPISPTSAEQEPTIKKKRKRADAAQLKILNETYARTAFPSTEERQALAKELDMSARSVQIWFQNKRQSMRQTKQTSVPSTSGPNPHQTFALSSPTSDVSTEEAGAYEATTASSMNASYVPRSSQDPTSPTYRRPRSRDTHESQRPSQWSTPRY</sequence>
<dbReference type="InterPro" id="IPR051000">
    <property type="entry name" value="Homeobox_DNA-bind_prot"/>
</dbReference>
<dbReference type="PROSITE" id="PS00027">
    <property type="entry name" value="HOMEOBOX_1"/>
    <property type="match status" value="1"/>
</dbReference>
<feature type="compositionally biased region" description="Polar residues" evidence="6">
    <location>
        <begin position="135"/>
        <end position="146"/>
    </location>
</feature>
<gene>
    <name evidence="8" type="ORF">VKT23_000774</name>
</gene>
<protein>
    <recommendedName>
        <fullName evidence="7">Homeobox domain-containing protein</fullName>
    </recommendedName>
</protein>
<feature type="compositionally biased region" description="Polar residues" evidence="6">
    <location>
        <begin position="367"/>
        <end position="376"/>
    </location>
</feature>
<organism evidence="8 9">
    <name type="scientific">Marasmiellus scandens</name>
    <dbReference type="NCBI Taxonomy" id="2682957"/>
    <lineage>
        <taxon>Eukaryota</taxon>
        <taxon>Fungi</taxon>
        <taxon>Dikarya</taxon>
        <taxon>Basidiomycota</taxon>
        <taxon>Agaricomycotina</taxon>
        <taxon>Agaricomycetes</taxon>
        <taxon>Agaricomycetidae</taxon>
        <taxon>Agaricales</taxon>
        <taxon>Marasmiineae</taxon>
        <taxon>Omphalotaceae</taxon>
        <taxon>Marasmiellus</taxon>
    </lineage>
</organism>
<feature type="region of interest" description="Disordered" evidence="6">
    <location>
        <begin position="285"/>
        <end position="376"/>
    </location>
</feature>
<dbReference type="CDD" id="cd00086">
    <property type="entry name" value="homeodomain"/>
    <property type="match status" value="1"/>
</dbReference>
<feature type="compositionally biased region" description="Polar residues" evidence="6">
    <location>
        <begin position="13"/>
        <end position="22"/>
    </location>
</feature>
<dbReference type="PANTHER" id="PTHR24324">
    <property type="entry name" value="HOMEOBOX PROTEIN HHEX"/>
    <property type="match status" value="1"/>
</dbReference>
<dbReference type="InterPro" id="IPR009057">
    <property type="entry name" value="Homeodomain-like_sf"/>
</dbReference>
<comment type="caution">
    <text evidence="8">The sequence shown here is derived from an EMBL/GenBank/DDBJ whole genome shotgun (WGS) entry which is preliminary data.</text>
</comment>
<evidence type="ECO:0000256" key="3">
    <source>
        <dbReference type="ARBA" id="ARBA00023242"/>
    </source>
</evidence>
<keyword evidence="2 4" id="KW-0371">Homeobox</keyword>
<evidence type="ECO:0000313" key="9">
    <source>
        <dbReference type="Proteomes" id="UP001498398"/>
    </source>
</evidence>
<feature type="compositionally biased region" description="Polar residues" evidence="6">
    <location>
        <begin position="31"/>
        <end position="79"/>
    </location>
</feature>
<feature type="compositionally biased region" description="Polar residues" evidence="6">
    <location>
        <begin position="337"/>
        <end position="347"/>
    </location>
</feature>
<proteinExistence type="predicted"/>
<keyword evidence="1 4" id="KW-0238">DNA-binding</keyword>
<evidence type="ECO:0000256" key="6">
    <source>
        <dbReference type="SAM" id="MobiDB-lite"/>
    </source>
</evidence>